<evidence type="ECO:0000259" key="8">
    <source>
        <dbReference type="Pfam" id="PF00535"/>
    </source>
</evidence>
<dbReference type="AlphaFoldDB" id="A0A2S4NAY1"/>
<gene>
    <name evidence="5" type="primary">coaE</name>
    <name evidence="9" type="ORF">Q361_102177</name>
</gene>
<dbReference type="EC" id="2.7.1.24" evidence="5 6"/>
<proteinExistence type="inferred from homology"/>
<dbReference type="InterPro" id="IPR001173">
    <property type="entry name" value="Glyco_trans_2-like"/>
</dbReference>
<dbReference type="InterPro" id="IPR027417">
    <property type="entry name" value="P-loop_NTPase"/>
</dbReference>
<sequence>MWDFSFFICLIFVKKSKMLFSIIIPVYNRPDEINELLESLCVTTYKHKFEVVIVEDGSTIKCEEIVSKYQDKLQISYYYKENSGPGDSRNYGMKKAKGEYFLIFDSDCIIPPNYLQEVENELTHDYVDCFGGPDKALKSFSTIQKAINFAMTSFLTTGGIRGGSEKLEKFQPRSFNMGISKQAFLASQGFGNIHPGEDPDLSIRLWKMGYKTRLFVKAFVYHKRRIDWDKFSIQVSKFGKARPILNHWYPEYAKIMFWLPTLFVLGFYFSLFMLVFLIDIPIKLYFIYFVFIFVVSAIQNKSLKIGAYSIIAVWKQFFGYGQGFLESFFRINILRQTPQEAFPNLFFAQQITDIEKPNEQIVTENTTVKKELIKSKIIGITGGIGSGKTTVAKYLMHLGYPVYISDIEAKNVMQQKNVLLQIVEKFGSAILDTKGVLQREKLASIVFNNPEKLSQLNAIVHPAVKQHFIEWLKNNQDKPIVFKEAAILFESGSYKDCDFIITVTAPMQQRIERVMKRDNTTSEKVVQRINNQISDEERIAKSNFVISNTTLKETEKQIFEILEILKNK</sequence>
<feature type="domain" description="Glycosyltransferase 2-like" evidence="8">
    <location>
        <begin position="21"/>
        <end position="152"/>
    </location>
</feature>
<comment type="pathway">
    <text evidence="5">Cofactor biosynthesis; coenzyme A biosynthesis; CoA from (R)-pantothenate: step 5/5.</text>
</comment>
<comment type="catalytic activity">
    <reaction evidence="5">
        <text>3'-dephospho-CoA + ATP = ADP + CoA + H(+)</text>
        <dbReference type="Rhea" id="RHEA:18245"/>
        <dbReference type="ChEBI" id="CHEBI:15378"/>
        <dbReference type="ChEBI" id="CHEBI:30616"/>
        <dbReference type="ChEBI" id="CHEBI:57287"/>
        <dbReference type="ChEBI" id="CHEBI:57328"/>
        <dbReference type="ChEBI" id="CHEBI:456216"/>
        <dbReference type="EC" id="2.7.1.24"/>
    </reaction>
</comment>
<dbReference type="InterPro" id="IPR029044">
    <property type="entry name" value="Nucleotide-diphossugar_trans"/>
</dbReference>
<dbReference type="Pfam" id="PF01121">
    <property type="entry name" value="CoaE"/>
    <property type="match status" value="1"/>
</dbReference>
<dbReference type="GO" id="GO:0016758">
    <property type="term" value="F:hexosyltransferase activity"/>
    <property type="evidence" value="ECO:0007669"/>
    <property type="project" value="UniProtKB-ARBA"/>
</dbReference>
<dbReference type="PROSITE" id="PS51219">
    <property type="entry name" value="DPCK"/>
    <property type="match status" value="1"/>
</dbReference>
<dbReference type="GO" id="GO:0005737">
    <property type="term" value="C:cytoplasm"/>
    <property type="evidence" value="ECO:0007669"/>
    <property type="project" value="UniProtKB-SubCell"/>
</dbReference>
<keyword evidence="2 5" id="KW-0547">Nucleotide-binding</keyword>
<comment type="caution">
    <text evidence="9">The sequence shown here is derived from an EMBL/GenBank/DDBJ whole genome shotgun (WGS) entry which is preliminary data.</text>
</comment>
<keyword evidence="7" id="KW-0472">Membrane</keyword>
<dbReference type="EMBL" id="PQNY01000002">
    <property type="protein sequence ID" value="POS02864.1"/>
    <property type="molecule type" value="Genomic_DNA"/>
</dbReference>
<evidence type="ECO:0000313" key="10">
    <source>
        <dbReference type="Proteomes" id="UP000237056"/>
    </source>
</evidence>
<protein>
    <recommendedName>
        <fullName evidence="5 6">Dephospho-CoA kinase</fullName>
        <ecNumber evidence="5 6">2.7.1.24</ecNumber>
    </recommendedName>
    <alternativeName>
        <fullName evidence="5">Dephosphocoenzyme A kinase</fullName>
    </alternativeName>
</protein>
<dbReference type="NCBIfam" id="TIGR00152">
    <property type="entry name" value="dephospho-CoA kinase"/>
    <property type="match status" value="1"/>
</dbReference>
<dbReference type="UniPathway" id="UPA00241">
    <property type="reaction ID" value="UER00356"/>
</dbReference>
<evidence type="ECO:0000256" key="1">
    <source>
        <dbReference type="ARBA" id="ARBA00009018"/>
    </source>
</evidence>
<dbReference type="PANTHER" id="PTHR22916:SF64">
    <property type="entry name" value="TRANSFERASE, PUTATIVE-RELATED"/>
    <property type="match status" value="1"/>
</dbReference>
<dbReference type="SUPFAM" id="SSF52540">
    <property type="entry name" value="P-loop containing nucleoside triphosphate hydrolases"/>
    <property type="match status" value="1"/>
</dbReference>
<dbReference type="GO" id="GO:0005524">
    <property type="term" value="F:ATP binding"/>
    <property type="evidence" value="ECO:0007669"/>
    <property type="project" value="UniProtKB-UniRule"/>
</dbReference>
<dbReference type="Gene3D" id="3.90.550.10">
    <property type="entry name" value="Spore Coat Polysaccharide Biosynthesis Protein SpsA, Chain A"/>
    <property type="match status" value="1"/>
</dbReference>
<feature type="binding site" evidence="5">
    <location>
        <begin position="385"/>
        <end position="390"/>
    </location>
    <ligand>
        <name>ATP</name>
        <dbReference type="ChEBI" id="CHEBI:30616"/>
    </ligand>
</feature>
<keyword evidence="3 5" id="KW-0067">ATP-binding</keyword>
<dbReference type="Pfam" id="PF00535">
    <property type="entry name" value="Glycos_transf_2"/>
    <property type="match status" value="1"/>
</dbReference>
<evidence type="ECO:0000256" key="6">
    <source>
        <dbReference type="NCBIfam" id="TIGR00152"/>
    </source>
</evidence>
<dbReference type="GO" id="GO:0015937">
    <property type="term" value="P:coenzyme A biosynthetic process"/>
    <property type="evidence" value="ECO:0007669"/>
    <property type="project" value="UniProtKB-UniRule"/>
</dbReference>
<keyword evidence="7" id="KW-0812">Transmembrane</keyword>
<evidence type="ECO:0000256" key="7">
    <source>
        <dbReference type="SAM" id="Phobius"/>
    </source>
</evidence>
<evidence type="ECO:0000256" key="2">
    <source>
        <dbReference type="ARBA" id="ARBA00022741"/>
    </source>
</evidence>
<dbReference type="Proteomes" id="UP000237056">
    <property type="component" value="Unassembled WGS sequence"/>
</dbReference>
<keyword evidence="5" id="KW-0808">Transferase</keyword>
<dbReference type="Gene3D" id="3.40.50.300">
    <property type="entry name" value="P-loop containing nucleotide triphosphate hydrolases"/>
    <property type="match status" value="1"/>
</dbReference>
<evidence type="ECO:0000256" key="4">
    <source>
        <dbReference type="ARBA" id="ARBA00022993"/>
    </source>
</evidence>
<accession>A0A2S4NAY1</accession>
<keyword evidence="4 5" id="KW-0173">Coenzyme A biosynthesis</keyword>
<keyword evidence="5" id="KW-0963">Cytoplasm</keyword>
<reference evidence="9 10" key="1">
    <citation type="submission" date="2018-01" db="EMBL/GenBank/DDBJ databases">
        <title>Genomic Encyclopedia of Type Strains, Phase I: the one thousand microbial genomes (KMG-I) project.</title>
        <authorList>
            <person name="Goeker M."/>
        </authorList>
    </citation>
    <scope>NUCLEOTIDE SEQUENCE [LARGE SCALE GENOMIC DNA]</scope>
    <source>
        <strain evidence="9 10">DSM 17960</strain>
    </source>
</reference>
<keyword evidence="7" id="KW-1133">Transmembrane helix</keyword>
<dbReference type="CDD" id="cd02022">
    <property type="entry name" value="DPCK"/>
    <property type="match status" value="1"/>
</dbReference>
<evidence type="ECO:0000313" key="9">
    <source>
        <dbReference type="EMBL" id="POS02864.1"/>
    </source>
</evidence>
<comment type="subcellular location">
    <subcellularLocation>
        <location evidence="5">Cytoplasm</location>
    </subcellularLocation>
</comment>
<keyword evidence="5 9" id="KW-0418">Kinase</keyword>
<comment type="similarity">
    <text evidence="1 5">Belongs to the CoaE family.</text>
</comment>
<feature type="transmembrane region" description="Helical" evidence="7">
    <location>
        <begin position="255"/>
        <end position="278"/>
    </location>
</feature>
<dbReference type="InterPro" id="IPR001977">
    <property type="entry name" value="Depp_CoAkinase"/>
</dbReference>
<evidence type="ECO:0000256" key="3">
    <source>
        <dbReference type="ARBA" id="ARBA00022840"/>
    </source>
</evidence>
<dbReference type="GO" id="GO:0004140">
    <property type="term" value="F:dephospho-CoA kinase activity"/>
    <property type="evidence" value="ECO:0007669"/>
    <property type="project" value="UniProtKB-UniRule"/>
</dbReference>
<keyword evidence="10" id="KW-1185">Reference proteome</keyword>
<dbReference type="PANTHER" id="PTHR22916">
    <property type="entry name" value="GLYCOSYLTRANSFERASE"/>
    <property type="match status" value="1"/>
</dbReference>
<organism evidence="9 10">
    <name type="scientific">Flavobacterium croceum DSM 17960</name>
    <dbReference type="NCBI Taxonomy" id="1121886"/>
    <lineage>
        <taxon>Bacteria</taxon>
        <taxon>Pseudomonadati</taxon>
        <taxon>Bacteroidota</taxon>
        <taxon>Flavobacteriia</taxon>
        <taxon>Flavobacteriales</taxon>
        <taxon>Flavobacteriaceae</taxon>
        <taxon>Flavobacterium</taxon>
    </lineage>
</organism>
<dbReference type="HAMAP" id="MF_00376">
    <property type="entry name" value="Dephospho_CoA_kinase"/>
    <property type="match status" value="1"/>
</dbReference>
<comment type="function">
    <text evidence="5">Catalyzes the phosphorylation of the 3'-hydroxyl group of dephosphocoenzyme A to form coenzyme A.</text>
</comment>
<feature type="transmembrane region" description="Helical" evidence="7">
    <location>
        <begin position="284"/>
        <end position="300"/>
    </location>
</feature>
<name>A0A2S4NAY1_9FLAO</name>
<dbReference type="SUPFAM" id="SSF53448">
    <property type="entry name" value="Nucleotide-diphospho-sugar transferases"/>
    <property type="match status" value="1"/>
</dbReference>
<evidence type="ECO:0000256" key="5">
    <source>
        <dbReference type="HAMAP-Rule" id="MF_00376"/>
    </source>
</evidence>